<sequence length="925" mass="98096">MNISIKKQKGAFALSPVGAACAVLLVASVNVMAQEAQTVTVTGIRKGIEDAISVKKNSDQIVEAVSAEDIGKLPDTSIAESLARLPGVSAQRTAGGRASAISIRGLSPDFSTATLNGREQVSTGDSRGVEFDQYPSELLSGAVVYKTPDAGLIGQGLAGTIDLRTVRPLDFSARTVAINARKQRLGVGTDVTGTGSRFSLSYIDQFADRTIGVALGFARLDETGGAIQDNGDWGGGTTTYNGQTVNVINGFKGYTRQTKQTRDGAMASFQFKPNKDLSSTVDIFYSKFDQNQKSYGIEMGLNDSWVANDSFRDRPGSLINATVNNGTVTTGTFNNVRAVVRNEALGNKDKTSSIGWNTKWQATEKLQLIADLSYSKAKRDAFNLESYAGTATNGPGTTPLVGNITYTQGSFKLDSSLNYADRSIVKLTDVQGWSCCGDEQPGYSKLPTIRDDIKAARLDGKYALPEGGIFSDLSVGLNLSDRQKTKDTLEGYLWLKGTNGALYQNGEMPGSGVGIAGGTGLQIATFDVLAALGSVFEVGGRSTPDIVNKSWQVKEKMTTAYAKLDIDTTAGSLPLRGNIGVQMVGTDQSSTAFTTNRVLSGDDKLAGLPVSYTSGTTYTDVLPSMNLIGDLGNGYTMRLGLGKQMARPTMNDMRSARAVSIGSSGQDAGRFTGSGGTPDLKPFRATAIDVSFEKYFGNAAYVGVAAFHKDLSSYVVNYTNRAFDFKNFVSADYLAAAIAAGKVTDTIGTFTSPINGKGGSIDGVELSASLPLKQVAGFLDGFGIQASYSGTTSSISLPDTTGNNSGASMPLPGLSRDVYGLTVYYEKNGFSARVAGRERSDFVGEIADNFAQRQLTYIKGETVVDLQLGYEIQSGPAKGLGLLLQVNNLTDAKYVEYRGAYKKPTSINKEIKYGKTILAGVNYKF</sequence>
<evidence type="ECO:0000256" key="2">
    <source>
        <dbReference type="ARBA" id="ARBA00009810"/>
    </source>
</evidence>
<dbReference type="CDD" id="cd01347">
    <property type="entry name" value="ligand_gated_channel"/>
    <property type="match status" value="1"/>
</dbReference>
<dbReference type="Gene3D" id="2.170.130.10">
    <property type="entry name" value="TonB-dependent receptor, plug domain"/>
    <property type="match status" value="1"/>
</dbReference>
<comment type="caution">
    <text evidence="12">The sequence shown here is derived from an EMBL/GenBank/DDBJ whole genome shotgun (WGS) entry which is preliminary data.</text>
</comment>
<dbReference type="NCBIfam" id="TIGR01782">
    <property type="entry name" value="TonB-Xanth-Caul"/>
    <property type="match status" value="1"/>
</dbReference>
<comment type="subcellular location">
    <subcellularLocation>
        <location evidence="1 9">Cell outer membrane</location>
        <topology evidence="1 9">Multi-pass membrane protein</topology>
    </subcellularLocation>
</comment>
<evidence type="ECO:0000256" key="10">
    <source>
        <dbReference type="SAM" id="SignalP"/>
    </source>
</evidence>
<evidence type="ECO:0000256" key="3">
    <source>
        <dbReference type="ARBA" id="ARBA00022448"/>
    </source>
</evidence>
<dbReference type="Proteomes" id="UP001379945">
    <property type="component" value="Unassembled WGS sequence"/>
</dbReference>
<evidence type="ECO:0000256" key="5">
    <source>
        <dbReference type="ARBA" id="ARBA00022692"/>
    </source>
</evidence>
<feature type="signal peptide" evidence="10">
    <location>
        <begin position="1"/>
        <end position="33"/>
    </location>
</feature>
<keyword evidence="8 9" id="KW-0998">Cell outer membrane</keyword>
<dbReference type="Pfam" id="PF07715">
    <property type="entry name" value="Plug"/>
    <property type="match status" value="1"/>
</dbReference>
<evidence type="ECO:0000256" key="1">
    <source>
        <dbReference type="ARBA" id="ARBA00004571"/>
    </source>
</evidence>
<dbReference type="Gene3D" id="2.40.170.20">
    <property type="entry name" value="TonB-dependent receptor, beta-barrel domain"/>
    <property type="match status" value="1"/>
</dbReference>
<feature type="domain" description="TonB-dependent receptor plug" evidence="11">
    <location>
        <begin position="55"/>
        <end position="159"/>
    </location>
</feature>
<dbReference type="PROSITE" id="PS52016">
    <property type="entry name" value="TONB_DEPENDENT_REC_3"/>
    <property type="match status" value="1"/>
</dbReference>
<gene>
    <name evidence="12" type="ORF">AACH00_03045</name>
</gene>
<evidence type="ECO:0000256" key="8">
    <source>
        <dbReference type="ARBA" id="ARBA00023237"/>
    </source>
</evidence>
<evidence type="ECO:0000256" key="4">
    <source>
        <dbReference type="ARBA" id="ARBA00022452"/>
    </source>
</evidence>
<name>A0ABU9C228_9BURK</name>
<accession>A0ABU9C228</accession>
<dbReference type="PANTHER" id="PTHR40980:SF3">
    <property type="entry name" value="TONB-DEPENDENT RECEPTOR-LIKE BETA-BARREL DOMAIN-CONTAINING PROTEIN"/>
    <property type="match status" value="1"/>
</dbReference>
<dbReference type="PROSITE" id="PS51257">
    <property type="entry name" value="PROKAR_LIPOPROTEIN"/>
    <property type="match status" value="1"/>
</dbReference>
<keyword evidence="7 12" id="KW-0675">Receptor</keyword>
<evidence type="ECO:0000256" key="9">
    <source>
        <dbReference type="PROSITE-ProRule" id="PRU01360"/>
    </source>
</evidence>
<comment type="similarity">
    <text evidence="2 9">Belongs to the TonB-dependent receptor family.</text>
</comment>
<evidence type="ECO:0000313" key="12">
    <source>
        <dbReference type="EMBL" id="MEK8045320.1"/>
    </source>
</evidence>
<dbReference type="PANTHER" id="PTHR40980">
    <property type="entry name" value="PLUG DOMAIN-CONTAINING PROTEIN"/>
    <property type="match status" value="1"/>
</dbReference>
<keyword evidence="4 9" id="KW-1134">Transmembrane beta strand</keyword>
<keyword evidence="3 9" id="KW-0813">Transport</keyword>
<dbReference type="InterPro" id="IPR010104">
    <property type="entry name" value="TonB_rcpt_bac"/>
</dbReference>
<proteinExistence type="inferred from homology"/>
<evidence type="ECO:0000256" key="6">
    <source>
        <dbReference type="ARBA" id="ARBA00023136"/>
    </source>
</evidence>
<feature type="chain" id="PRO_5046906780" evidence="10">
    <location>
        <begin position="34"/>
        <end position="925"/>
    </location>
</feature>
<dbReference type="SUPFAM" id="SSF56935">
    <property type="entry name" value="Porins"/>
    <property type="match status" value="1"/>
</dbReference>
<dbReference type="InterPro" id="IPR039426">
    <property type="entry name" value="TonB-dep_rcpt-like"/>
</dbReference>
<evidence type="ECO:0000313" key="13">
    <source>
        <dbReference type="Proteomes" id="UP001379945"/>
    </source>
</evidence>
<dbReference type="InterPro" id="IPR012910">
    <property type="entry name" value="Plug_dom"/>
</dbReference>
<protein>
    <submittedName>
        <fullName evidence="12">TonB-dependent receptor</fullName>
    </submittedName>
</protein>
<dbReference type="InterPro" id="IPR036942">
    <property type="entry name" value="Beta-barrel_TonB_sf"/>
</dbReference>
<dbReference type="EMBL" id="JBBUTI010000002">
    <property type="protein sequence ID" value="MEK8045320.1"/>
    <property type="molecule type" value="Genomic_DNA"/>
</dbReference>
<keyword evidence="13" id="KW-1185">Reference proteome</keyword>
<organism evidence="12 13">
    <name type="scientific">Ideonella margarita</name>
    <dbReference type="NCBI Taxonomy" id="2984191"/>
    <lineage>
        <taxon>Bacteria</taxon>
        <taxon>Pseudomonadati</taxon>
        <taxon>Pseudomonadota</taxon>
        <taxon>Betaproteobacteria</taxon>
        <taxon>Burkholderiales</taxon>
        <taxon>Sphaerotilaceae</taxon>
        <taxon>Ideonella</taxon>
    </lineage>
</organism>
<dbReference type="InterPro" id="IPR037066">
    <property type="entry name" value="Plug_dom_sf"/>
</dbReference>
<keyword evidence="10" id="KW-0732">Signal</keyword>
<keyword evidence="6 9" id="KW-0472">Membrane</keyword>
<keyword evidence="5 9" id="KW-0812">Transmembrane</keyword>
<dbReference type="RefSeq" id="WP_341397486.1">
    <property type="nucleotide sequence ID" value="NZ_JBBUTI010000002.1"/>
</dbReference>
<reference evidence="12 13" key="1">
    <citation type="submission" date="2024-04" db="EMBL/GenBank/DDBJ databases">
        <title>Novel species of the genus Ideonella isolated from streams.</title>
        <authorList>
            <person name="Lu H."/>
        </authorList>
    </citation>
    <scope>NUCLEOTIDE SEQUENCE [LARGE SCALE GENOMIC DNA]</scope>
    <source>
        <strain evidence="12 13">LYT19W</strain>
    </source>
</reference>
<evidence type="ECO:0000256" key="7">
    <source>
        <dbReference type="ARBA" id="ARBA00023170"/>
    </source>
</evidence>
<evidence type="ECO:0000259" key="11">
    <source>
        <dbReference type="Pfam" id="PF07715"/>
    </source>
</evidence>